<name>A0A2N9WSR8_9NEIS</name>
<evidence type="ECO:0000256" key="10">
    <source>
        <dbReference type="PIRNR" id="PIRNR006268"/>
    </source>
</evidence>
<proteinExistence type="inferred from homology"/>
<keyword evidence="4 10" id="KW-0808">Transferase</keyword>
<dbReference type="AlphaFoldDB" id="A0A2N9WSR8"/>
<comment type="catalytic activity">
    <reaction evidence="9 10">
        <text>L-threonyl-[protein] + FAD = FMN-L-threonyl-[protein] + AMP + H(+)</text>
        <dbReference type="Rhea" id="RHEA:36847"/>
        <dbReference type="Rhea" id="RHEA-COMP:11060"/>
        <dbReference type="Rhea" id="RHEA-COMP:11061"/>
        <dbReference type="ChEBI" id="CHEBI:15378"/>
        <dbReference type="ChEBI" id="CHEBI:30013"/>
        <dbReference type="ChEBI" id="CHEBI:57692"/>
        <dbReference type="ChEBI" id="CHEBI:74257"/>
        <dbReference type="ChEBI" id="CHEBI:456215"/>
        <dbReference type="EC" id="2.7.1.180"/>
    </reaction>
</comment>
<dbReference type="Pfam" id="PF02424">
    <property type="entry name" value="ApbE"/>
    <property type="match status" value="1"/>
</dbReference>
<comment type="similarity">
    <text evidence="10">Belongs to the ApbE family.</text>
</comment>
<feature type="binding site" evidence="11">
    <location>
        <position position="264"/>
    </location>
    <ligand>
        <name>Mg(2+)</name>
        <dbReference type="ChEBI" id="CHEBI:18420"/>
    </ligand>
</feature>
<dbReference type="PANTHER" id="PTHR30040">
    <property type="entry name" value="THIAMINE BIOSYNTHESIS LIPOPROTEIN APBE"/>
    <property type="match status" value="1"/>
</dbReference>
<dbReference type="PIRSF" id="PIRSF006268">
    <property type="entry name" value="ApbE"/>
    <property type="match status" value="1"/>
</dbReference>
<accession>A0A2N9WSR8</accession>
<evidence type="ECO:0000256" key="5">
    <source>
        <dbReference type="ARBA" id="ARBA00022723"/>
    </source>
</evidence>
<dbReference type="SUPFAM" id="SSF143631">
    <property type="entry name" value="ApbE-like"/>
    <property type="match status" value="1"/>
</dbReference>
<dbReference type="GO" id="GO:0016740">
    <property type="term" value="F:transferase activity"/>
    <property type="evidence" value="ECO:0007669"/>
    <property type="project" value="UniProtKB-UniRule"/>
</dbReference>
<evidence type="ECO:0000256" key="8">
    <source>
        <dbReference type="ARBA" id="ARBA00031306"/>
    </source>
</evidence>
<feature type="binding site" evidence="11">
    <location>
        <position position="148"/>
    </location>
    <ligand>
        <name>Mg(2+)</name>
        <dbReference type="ChEBI" id="CHEBI:18420"/>
    </ligand>
</feature>
<dbReference type="GO" id="GO:0046872">
    <property type="term" value="F:metal ion binding"/>
    <property type="evidence" value="ECO:0007669"/>
    <property type="project" value="UniProtKB-UniRule"/>
</dbReference>
<evidence type="ECO:0000256" key="6">
    <source>
        <dbReference type="ARBA" id="ARBA00022827"/>
    </source>
</evidence>
<keyword evidence="6 10" id="KW-0274">FAD</keyword>
<dbReference type="Gene3D" id="3.10.520.10">
    <property type="entry name" value="ApbE-like domains"/>
    <property type="match status" value="1"/>
</dbReference>
<dbReference type="EMBL" id="MDVB01000088">
    <property type="protein sequence ID" value="PIT14187.1"/>
    <property type="molecule type" value="Genomic_DNA"/>
</dbReference>
<evidence type="ECO:0000256" key="2">
    <source>
        <dbReference type="ARBA" id="ARBA00016337"/>
    </source>
</evidence>
<evidence type="ECO:0000256" key="1">
    <source>
        <dbReference type="ARBA" id="ARBA00011955"/>
    </source>
</evidence>
<evidence type="ECO:0000313" key="13">
    <source>
        <dbReference type="Proteomes" id="UP000231293"/>
    </source>
</evidence>
<reference evidence="12 13" key="1">
    <citation type="journal article" date="2017" name="MBio">
        <title>Type VI secretion-mediated competition in the bee gut microbiome.</title>
        <authorList>
            <person name="Steele M.I."/>
            <person name="Kwong W.K."/>
            <person name="Powell J.E."/>
            <person name="Whiteley M."/>
            <person name="Moran N.A."/>
        </authorList>
    </citation>
    <scope>NUCLEOTIDE SEQUENCE [LARGE SCALE GENOMIC DNA]</scope>
    <source>
        <strain evidence="12 13">App2-2</strain>
    </source>
</reference>
<protein>
    <recommendedName>
        <fullName evidence="2 10">FAD:protein FMN transferase</fullName>
        <ecNumber evidence="1 10">2.7.1.180</ecNumber>
    </recommendedName>
    <alternativeName>
        <fullName evidence="8 10">Flavin transferase</fullName>
    </alternativeName>
</protein>
<dbReference type="Proteomes" id="UP000231293">
    <property type="component" value="Unassembled WGS sequence"/>
</dbReference>
<feature type="binding site" evidence="11">
    <location>
        <position position="268"/>
    </location>
    <ligand>
        <name>Mg(2+)</name>
        <dbReference type="ChEBI" id="CHEBI:18420"/>
    </ligand>
</feature>
<dbReference type="RefSeq" id="WP_100091437.1">
    <property type="nucleotide sequence ID" value="NZ_MDVB01000088.1"/>
</dbReference>
<dbReference type="PANTHER" id="PTHR30040:SF2">
    <property type="entry name" value="FAD:PROTEIN FMN TRANSFERASE"/>
    <property type="match status" value="1"/>
</dbReference>
<keyword evidence="7 10" id="KW-0460">Magnesium</keyword>
<dbReference type="InterPro" id="IPR003374">
    <property type="entry name" value="ApbE-like_sf"/>
</dbReference>
<gene>
    <name evidence="12" type="ORF">BGI32_08135</name>
</gene>
<evidence type="ECO:0000256" key="3">
    <source>
        <dbReference type="ARBA" id="ARBA00022630"/>
    </source>
</evidence>
<comment type="caution">
    <text evidence="12">The sequence shown here is derived from an EMBL/GenBank/DDBJ whole genome shotgun (WGS) entry which is preliminary data.</text>
</comment>
<evidence type="ECO:0000256" key="7">
    <source>
        <dbReference type="ARBA" id="ARBA00022842"/>
    </source>
</evidence>
<dbReference type="EC" id="2.7.1.180" evidence="1 10"/>
<organism evidence="12 13">
    <name type="scientific">Snodgrassella alvi</name>
    <dbReference type="NCBI Taxonomy" id="1196083"/>
    <lineage>
        <taxon>Bacteria</taxon>
        <taxon>Pseudomonadati</taxon>
        <taxon>Pseudomonadota</taxon>
        <taxon>Betaproteobacteria</taxon>
        <taxon>Neisseriales</taxon>
        <taxon>Neisseriaceae</taxon>
        <taxon>Snodgrassella</taxon>
    </lineage>
</organism>
<sequence length="328" mass="36520">MSGSCYTYSQQLMGTTVSLQLFVENQQAVAAVFNTIQALETRLTVNRDHSEVMSINHAAGKQPVAVSKLVFDLIRQAKAASLLPHSCFNFAIGPIVKLWKIGFNGHSIPPAKEIAHRLTLTNPHLIELDQAKYTVYLAKAGMEIDLGAIAKGYIADITRLVLAQYGIHQAIINCGGNVLTIGCSPLTPNQHWHIGLKRPFAKADSLLGILHVQDKSVVTSGIYERYFMLNEQLYHHIIDPFTGYPLDNELQSVTIISDNSLTGDIYSTILYGFGVRQGLNELEKHKDMGAIFVTKDKKIFVKSNQHFQFELLADDYELCQSFIPEQTQ</sequence>
<comment type="cofactor">
    <cofactor evidence="11">
        <name>Mg(2+)</name>
        <dbReference type="ChEBI" id="CHEBI:18420"/>
    </cofactor>
    <cofactor evidence="11">
        <name>Mn(2+)</name>
        <dbReference type="ChEBI" id="CHEBI:29035"/>
    </cofactor>
    <text evidence="11">Magnesium. Can also use manganese.</text>
</comment>
<evidence type="ECO:0000256" key="4">
    <source>
        <dbReference type="ARBA" id="ARBA00022679"/>
    </source>
</evidence>
<keyword evidence="3 10" id="KW-0285">Flavoprotein</keyword>
<evidence type="ECO:0000313" key="12">
    <source>
        <dbReference type="EMBL" id="PIT14187.1"/>
    </source>
</evidence>
<dbReference type="InterPro" id="IPR024932">
    <property type="entry name" value="ApbE"/>
</dbReference>
<evidence type="ECO:0000256" key="9">
    <source>
        <dbReference type="ARBA" id="ARBA00048540"/>
    </source>
</evidence>
<evidence type="ECO:0000256" key="11">
    <source>
        <dbReference type="PIRSR" id="PIRSR006268-2"/>
    </source>
</evidence>
<keyword evidence="5 10" id="KW-0479">Metal-binding</keyword>